<name>A0A497EZ55_9CREN</name>
<dbReference type="AlphaFoldDB" id="A0A497EZ55"/>
<evidence type="ECO:0008006" key="3">
    <source>
        <dbReference type="Google" id="ProtNLM"/>
    </source>
</evidence>
<dbReference type="InterPro" id="IPR002187">
    <property type="entry name" value="N-reg_PII"/>
</dbReference>
<accession>A0A497EZ55</accession>
<proteinExistence type="predicted"/>
<dbReference type="GO" id="GO:0030234">
    <property type="term" value="F:enzyme regulator activity"/>
    <property type="evidence" value="ECO:0007669"/>
    <property type="project" value="InterPro"/>
</dbReference>
<dbReference type="InterPro" id="IPR015867">
    <property type="entry name" value="N-reg_PII/ATP_PRibTrfase_C"/>
</dbReference>
<dbReference type="Pfam" id="PF00543">
    <property type="entry name" value="P-II"/>
    <property type="match status" value="1"/>
</dbReference>
<dbReference type="PROSITE" id="PS51343">
    <property type="entry name" value="PII_GLNB_DOM"/>
    <property type="match status" value="1"/>
</dbReference>
<dbReference type="EMBL" id="QMQX01000073">
    <property type="protein sequence ID" value="RLE52010.1"/>
    <property type="molecule type" value="Genomic_DNA"/>
</dbReference>
<protein>
    <recommendedName>
        <fullName evidence="3">P-II family nitrogen regulator</fullName>
    </recommendedName>
</protein>
<dbReference type="InterPro" id="IPR011322">
    <property type="entry name" value="N-reg_PII-like_a/b"/>
</dbReference>
<dbReference type="Proteomes" id="UP000272051">
    <property type="component" value="Unassembled WGS sequence"/>
</dbReference>
<sequence>MTCLNTWKKVEAIIGLERLDDVKNALAKAGFKGLTVAGVKGKRWTSELRAWDER</sequence>
<dbReference type="Gene3D" id="3.30.70.120">
    <property type="match status" value="1"/>
</dbReference>
<dbReference type="SUPFAM" id="SSF54913">
    <property type="entry name" value="GlnB-like"/>
    <property type="match status" value="1"/>
</dbReference>
<organism evidence="1 2">
    <name type="scientific">Thermoproteota archaeon</name>
    <dbReference type="NCBI Taxonomy" id="2056631"/>
    <lineage>
        <taxon>Archaea</taxon>
        <taxon>Thermoproteota</taxon>
    </lineage>
</organism>
<reference evidence="1 2" key="1">
    <citation type="submission" date="2018-06" db="EMBL/GenBank/DDBJ databases">
        <title>Extensive metabolic versatility and redundancy in microbially diverse, dynamic hydrothermal sediments.</title>
        <authorList>
            <person name="Dombrowski N."/>
            <person name="Teske A."/>
            <person name="Baker B.J."/>
        </authorList>
    </citation>
    <scope>NUCLEOTIDE SEQUENCE [LARGE SCALE GENOMIC DNA]</scope>
    <source>
        <strain evidence="1">B34_G17</strain>
    </source>
</reference>
<evidence type="ECO:0000313" key="2">
    <source>
        <dbReference type="Proteomes" id="UP000272051"/>
    </source>
</evidence>
<gene>
    <name evidence="1" type="ORF">DRJ33_04725</name>
</gene>
<comment type="caution">
    <text evidence="1">The sequence shown here is derived from an EMBL/GenBank/DDBJ whole genome shotgun (WGS) entry which is preliminary data.</text>
</comment>
<evidence type="ECO:0000313" key="1">
    <source>
        <dbReference type="EMBL" id="RLE52010.1"/>
    </source>
</evidence>
<dbReference type="GO" id="GO:0006808">
    <property type="term" value="P:regulation of nitrogen utilization"/>
    <property type="evidence" value="ECO:0007669"/>
    <property type="project" value="InterPro"/>
</dbReference>